<name>A0A515DGG4_9BURK</name>
<dbReference type="InterPro" id="IPR058739">
    <property type="entry name" value="NicX"/>
</dbReference>
<dbReference type="InterPro" id="IPR052170">
    <property type="entry name" value="M29_Exopeptidase"/>
</dbReference>
<gene>
    <name evidence="2" type="ORF">EUB48_20920</name>
</gene>
<dbReference type="RefSeq" id="WP_142820980.1">
    <property type="nucleotide sequence ID" value="NZ_CP035503.1"/>
</dbReference>
<proteinExistence type="predicted"/>
<keyword evidence="3" id="KW-1185">Reference proteome</keyword>
<dbReference type="Pfam" id="PF26233">
    <property type="entry name" value="NicX"/>
    <property type="match status" value="1"/>
</dbReference>
<evidence type="ECO:0000313" key="3">
    <source>
        <dbReference type="Proteomes" id="UP000316798"/>
    </source>
</evidence>
<organism evidence="2 3">
    <name type="scientific">Rhodoferax sediminis</name>
    <dbReference type="NCBI Taxonomy" id="2509614"/>
    <lineage>
        <taxon>Bacteria</taxon>
        <taxon>Pseudomonadati</taxon>
        <taxon>Pseudomonadota</taxon>
        <taxon>Betaproteobacteria</taxon>
        <taxon>Burkholderiales</taxon>
        <taxon>Comamonadaceae</taxon>
        <taxon>Rhodoferax</taxon>
    </lineage>
</organism>
<dbReference type="OrthoDB" id="6918951at2"/>
<dbReference type="PANTHER" id="PTHR34448">
    <property type="entry name" value="AMINOPEPTIDASE"/>
    <property type="match status" value="1"/>
</dbReference>
<dbReference type="Proteomes" id="UP000316798">
    <property type="component" value="Chromosome"/>
</dbReference>
<sequence>MLQQRTEPAWIDAFEAVLRRCALQSGDTVAILCESQSRPVLPELARLAAARLGARSFTLVLPSVFETKQPVARSTGASIAIQNIAPVIAALAGSTLVVDCTVEGLMHAPELPAILQGVSGRQPRIVYVSNEHPEALVRLLPDEATEARVKDHVKRLRAASTMRVTSAAGTDLSIALQGAHGKAVVGGNWGSTTRPGTLTHWPGGLALAFPAAGSVNGCLVLAEGDVNLTFKRYIERPITLTIEHDYIAKIEGAGVDAELMRSYIAAWSSREGDRDTYAVSHVGYGLNPAARWDSMALYDKRDFNGTELRAFAGNFLYSTGANEVAGRYTQGHFDLPMRHCTVALDGAIVIDQGQVVA</sequence>
<accession>A0A515DGG4</accession>
<reference evidence="2 3" key="1">
    <citation type="submission" date="2019-01" db="EMBL/GenBank/DDBJ databases">
        <title>Genomic insights into a novel species Rhodoferax sp.</title>
        <authorList>
            <person name="Jin L."/>
        </authorList>
    </citation>
    <scope>NUCLEOTIDE SEQUENCE [LARGE SCALE GENOMIC DNA]</scope>
    <source>
        <strain evidence="2 3">CHu59-6-5</strain>
    </source>
</reference>
<dbReference type="EMBL" id="CP035503">
    <property type="protein sequence ID" value="QDL39516.1"/>
    <property type="molecule type" value="Genomic_DNA"/>
</dbReference>
<evidence type="ECO:0000256" key="1">
    <source>
        <dbReference type="ARBA" id="ARBA00022723"/>
    </source>
</evidence>
<protein>
    <submittedName>
        <fullName evidence="2">Peptidase M29</fullName>
    </submittedName>
</protein>
<dbReference type="PANTHER" id="PTHR34448:SF1">
    <property type="entry name" value="BLL6088 PROTEIN"/>
    <property type="match status" value="1"/>
</dbReference>
<evidence type="ECO:0000313" key="2">
    <source>
        <dbReference type="EMBL" id="QDL39516.1"/>
    </source>
</evidence>
<keyword evidence="1" id="KW-0479">Metal-binding</keyword>
<dbReference type="AlphaFoldDB" id="A0A515DGG4"/>
<dbReference type="SUPFAM" id="SSF144052">
    <property type="entry name" value="Thermophilic metalloprotease-like"/>
    <property type="match status" value="1"/>
</dbReference>
<dbReference type="GO" id="GO:0046872">
    <property type="term" value="F:metal ion binding"/>
    <property type="evidence" value="ECO:0007669"/>
    <property type="project" value="UniProtKB-KW"/>
</dbReference>
<dbReference type="KEGG" id="rhf:EUB48_20920"/>